<protein>
    <recommendedName>
        <fullName evidence="5">PRA1 family protein</fullName>
    </recommendedName>
</protein>
<evidence type="ECO:0000256" key="4">
    <source>
        <dbReference type="ARBA" id="ARBA00023136"/>
    </source>
</evidence>
<evidence type="ECO:0000313" key="7">
    <source>
        <dbReference type="Proteomes" id="UP000002872"/>
    </source>
</evidence>
<keyword evidence="4 5" id="KW-0472">Membrane</keyword>
<dbReference type="AlphaFoldDB" id="I3EJL4"/>
<dbReference type="GO" id="GO:0005794">
    <property type="term" value="C:Golgi apparatus"/>
    <property type="evidence" value="ECO:0007669"/>
    <property type="project" value="TreeGrafter"/>
</dbReference>
<accession>I3EJL4</accession>
<dbReference type="EMBL" id="GL870876">
    <property type="protein sequence ID" value="EIJ89411.1"/>
    <property type="molecule type" value="Genomic_DNA"/>
</dbReference>
<dbReference type="InterPro" id="IPR004895">
    <property type="entry name" value="Prenylated_rab_accept_PRA1"/>
</dbReference>
<dbReference type="Proteomes" id="UP000002872">
    <property type="component" value="Unassembled WGS sequence"/>
</dbReference>
<keyword evidence="3 5" id="KW-1133">Transmembrane helix</keyword>
<dbReference type="PANTHER" id="PTHR19317">
    <property type="entry name" value="PRENYLATED RAB ACCEPTOR 1-RELATED"/>
    <property type="match status" value="1"/>
</dbReference>
<dbReference type="OrthoDB" id="63113at2759"/>
<comment type="subcellular location">
    <subcellularLocation>
        <location evidence="1 5">Membrane</location>
        <topology evidence="1 5">Multi-pass membrane protein</topology>
    </subcellularLocation>
</comment>
<comment type="similarity">
    <text evidence="5">Belongs to the PRA1 family.</text>
</comment>
<evidence type="ECO:0000256" key="2">
    <source>
        <dbReference type="ARBA" id="ARBA00022692"/>
    </source>
</evidence>
<feature type="transmembrane region" description="Helical" evidence="5">
    <location>
        <begin position="106"/>
        <end position="123"/>
    </location>
</feature>
<dbReference type="GO" id="GO:0016020">
    <property type="term" value="C:membrane"/>
    <property type="evidence" value="ECO:0007669"/>
    <property type="project" value="UniProtKB-SubCell"/>
</dbReference>
<feature type="transmembrane region" description="Helical" evidence="5">
    <location>
        <begin position="56"/>
        <end position="86"/>
    </location>
</feature>
<evidence type="ECO:0000313" key="6">
    <source>
        <dbReference type="EMBL" id="EIJ89411.1"/>
    </source>
</evidence>
<reference evidence="6" key="1">
    <citation type="submission" date="2011-01" db="EMBL/GenBank/DDBJ databases">
        <title>The Genome Sequence of Nematocida parisii strain ERTm3.</title>
        <authorList>
            <consortium name="The Broad Institute Genome Sequencing Platform"/>
            <consortium name="The Broad Institute Genome Sequencing Center for Infectious Disease"/>
            <person name="Cuomo C."/>
            <person name="Troemel E."/>
            <person name="Young S.K."/>
            <person name="Zeng Q."/>
            <person name="Gargeya S."/>
            <person name="Fitzgerald M."/>
            <person name="Haas B."/>
            <person name="Abouelleil A."/>
            <person name="Alvarado L."/>
            <person name="Arachchi H.M."/>
            <person name="Berlin A."/>
            <person name="Chapman S.B."/>
            <person name="Gearin G."/>
            <person name="Goldberg J."/>
            <person name="Griggs A."/>
            <person name="Gujja S."/>
            <person name="Hansen M."/>
            <person name="Heiman D."/>
            <person name="Howarth C."/>
            <person name="Larimer J."/>
            <person name="Lui A."/>
            <person name="MacDonald P.J.P."/>
            <person name="McCowen C."/>
            <person name="Montmayeur A."/>
            <person name="Murphy C."/>
            <person name="Neiman D."/>
            <person name="Pearson M."/>
            <person name="Priest M."/>
            <person name="Roberts A."/>
            <person name="Saif S."/>
            <person name="Shea T."/>
            <person name="Sisk P."/>
            <person name="Stolte C."/>
            <person name="Sykes S."/>
            <person name="Wortman J."/>
            <person name="Nusbaum C."/>
            <person name="Birren B."/>
        </authorList>
    </citation>
    <scope>NUCLEOTIDE SEQUENCE</scope>
    <source>
        <strain evidence="6">ERTm3</strain>
    </source>
</reference>
<evidence type="ECO:0000256" key="5">
    <source>
        <dbReference type="RuleBase" id="RU363107"/>
    </source>
</evidence>
<sequence>MENKLYNEIGFYVRERIDKRLPLKEFLNHEVANLPANLEEVKSRIIINYYTMCGNYILIFCLFLCLFLVFHLILIIPAGICFYLFYATTENSDDCVRILGTNYTKLHIYCVAVGVPVVFFIFMPNSLVSLFFTATLAIILCIAHMAMYKPPAGPEERDI</sequence>
<organism evidence="6 7">
    <name type="scientific">Nematocida parisii (strain ERTm3)</name>
    <name type="common">Nematode killer fungus</name>
    <dbReference type="NCBI Taxonomy" id="935791"/>
    <lineage>
        <taxon>Eukaryota</taxon>
        <taxon>Fungi</taxon>
        <taxon>Fungi incertae sedis</taxon>
        <taxon>Microsporidia</taxon>
        <taxon>Nematocida</taxon>
    </lineage>
</organism>
<dbReference type="HOGENOM" id="CLU_1661250_0_0_1"/>
<feature type="transmembrane region" description="Helical" evidence="5">
    <location>
        <begin position="130"/>
        <end position="148"/>
    </location>
</feature>
<keyword evidence="2 5" id="KW-0812">Transmembrane</keyword>
<keyword evidence="7" id="KW-1185">Reference proteome</keyword>
<dbReference type="PANTHER" id="PTHR19317:SF0">
    <property type="entry name" value="PRENYLATED RAB ACCEPTOR PROTEIN 1"/>
    <property type="match status" value="1"/>
</dbReference>
<dbReference type="InParanoid" id="I3EJL4"/>
<dbReference type="STRING" id="935791.I3EJL4"/>
<name>I3EJL4_NEMP3</name>
<gene>
    <name evidence="6" type="ORF">NEQG_00181</name>
</gene>
<dbReference type="VEuPathDB" id="MicrosporidiaDB:NEQG_00181"/>
<dbReference type="Pfam" id="PF03208">
    <property type="entry name" value="PRA1"/>
    <property type="match status" value="1"/>
</dbReference>
<evidence type="ECO:0000256" key="3">
    <source>
        <dbReference type="ARBA" id="ARBA00022989"/>
    </source>
</evidence>
<evidence type="ECO:0000256" key="1">
    <source>
        <dbReference type="ARBA" id="ARBA00004141"/>
    </source>
</evidence>
<proteinExistence type="inferred from homology"/>
<dbReference type="OMA" id="FYATTEN"/>